<dbReference type="InterPro" id="IPR004045">
    <property type="entry name" value="Glutathione_S-Trfase_N"/>
</dbReference>
<dbReference type="InterPro" id="IPR036249">
    <property type="entry name" value="Thioredoxin-like_sf"/>
</dbReference>
<dbReference type="PROSITE" id="PS50405">
    <property type="entry name" value="GST_CTER"/>
    <property type="match status" value="1"/>
</dbReference>
<evidence type="ECO:0000256" key="1">
    <source>
        <dbReference type="RuleBase" id="RU003494"/>
    </source>
</evidence>
<dbReference type="PANTHER" id="PTHR44051:SF8">
    <property type="entry name" value="GLUTATHIONE S-TRANSFERASE GSTA"/>
    <property type="match status" value="1"/>
</dbReference>
<dbReference type="SUPFAM" id="SSF47616">
    <property type="entry name" value="GST C-terminal domain-like"/>
    <property type="match status" value="1"/>
</dbReference>
<dbReference type="Pfam" id="PF02798">
    <property type="entry name" value="GST_N"/>
    <property type="match status" value="1"/>
</dbReference>
<accession>A0A2T7UM68</accession>
<proteinExistence type="inferred from homology"/>
<dbReference type="RefSeq" id="WP_107754139.1">
    <property type="nucleotide sequence ID" value="NZ_QBKF01000012.1"/>
</dbReference>
<dbReference type="CDD" id="cd03056">
    <property type="entry name" value="GST_N_4"/>
    <property type="match status" value="1"/>
</dbReference>
<gene>
    <name evidence="4" type="ORF">DDE23_19590</name>
</gene>
<evidence type="ECO:0000259" key="3">
    <source>
        <dbReference type="PROSITE" id="PS50405"/>
    </source>
</evidence>
<dbReference type="GO" id="GO:0016740">
    <property type="term" value="F:transferase activity"/>
    <property type="evidence" value="ECO:0007669"/>
    <property type="project" value="UniProtKB-KW"/>
</dbReference>
<dbReference type="AlphaFoldDB" id="A0A2T7UM68"/>
<dbReference type="EMBL" id="QDDR01000012">
    <property type="protein sequence ID" value="PVE45711.1"/>
    <property type="molecule type" value="Genomic_DNA"/>
</dbReference>
<protein>
    <submittedName>
        <fullName evidence="4">Glutathione S-transferase</fullName>
    </submittedName>
</protein>
<dbReference type="PANTHER" id="PTHR44051">
    <property type="entry name" value="GLUTATHIONE S-TRANSFERASE-RELATED"/>
    <property type="match status" value="1"/>
</dbReference>
<comment type="caution">
    <text evidence="4">The sequence shown here is derived from an EMBL/GenBank/DDBJ whole genome shotgun (WGS) entry which is preliminary data.</text>
</comment>
<dbReference type="Pfam" id="PF00043">
    <property type="entry name" value="GST_C"/>
    <property type="match status" value="1"/>
</dbReference>
<dbReference type="InterPro" id="IPR004046">
    <property type="entry name" value="GST_C"/>
</dbReference>
<feature type="domain" description="GST N-terminal" evidence="2">
    <location>
        <begin position="1"/>
        <end position="80"/>
    </location>
</feature>
<feature type="domain" description="GST C-terminal" evidence="3">
    <location>
        <begin position="84"/>
        <end position="200"/>
    </location>
</feature>
<evidence type="ECO:0000313" key="5">
    <source>
        <dbReference type="Proteomes" id="UP000244810"/>
    </source>
</evidence>
<dbReference type="SUPFAM" id="SSF52833">
    <property type="entry name" value="Thioredoxin-like"/>
    <property type="match status" value="1"/>
</dbReference>
<name>A0A2T7UM68_9RHOB</name>
<dbReference type="OrthoDB" id="9810080at2"/>
<reference evidence="4 5" key="1">
    <citation type="journal article" date="2011" name="Syst. Appl. Microbiol.">
        <title>Defluviimonas denitrificans gen. nov., sp. nov., and Pararhodobacter aggregans gen. nov., sp. nov., non-phototrophic Rhodobacteraceae from the biofilter of a marine aquaculture.</title>
        <authorList>
            <person name="Foesel B.U."/>
            <person name="Drake H.L."/>
            <person name="Schramm A."/>
        </authorList>
    </citation>
    <scope>NUCLEOTIDE SEQUENCE [LARGE SCALE GENOMIC DNA]</scope>
    <source>
        <strain evidence="4 5">D1-19</strain>
    </source>
</reference>
<dbReference type="Gene3D" id="1.20.1050.10">
    <property type="match status" value="1"/>
</dbReference>
<keyword evidence="4" id="KW-0808">Transferase</keyword>
<dbReference type="SFLD" id="SFLDG00358">
    <property type="entry name" value="Main_(cytGST)"/>
    <property type="match status" value="1"/>
</dbReference>
<evidence type="ECO:0000313" key="4">
    <source>
        <dbReference type="EMBL" id="PVE45711.1"/>
    </source>
</evidence>
<dbReference type="SFLD" id="SFLDS00019">
    <property type="entry name" value="Glutathione_Transferase_(cytos"/>
    <property type="match status" value="1"/>
</dbReference>
<dbReference type="InterPro" id="IPR036282">
    <property type="entry name" value="Glutathione-S-Trfase_C_sf"/>
</dbReference>
<dbReference type="Proteomes" id="UP000244810">
    <property type="component" value="Unassembled WGS sequence"/>
</dbReference>
<dbReference type="InterPro" id="IPR040079">
    <property type="entry name" value="Glutathione_S-Trfase"/>
</dbReference>
<sequence>MILYSHPFSGNGWKVRLFLSLIGQACEIRAVDMSGGENRSPGFLALNPRGQVPVLVLPEGVLWDSQAILVYLADRYAPDWAGHDGFQRAAVAQWLSFAAKEVATGLQALRLHRLMGRPLDVPAATATAEASLAVLEGWLATRDWLVGDVPTLADVAVYPYVSLAGEAGAGEAGLSLDATPAIRRWIGRIEALPGYRPLAG</sequence>
<comment type="similarity">
    <text evidence="1">Belongs to the GST superfamily.</text>
</comment>
<dbReference type="PROSITE" id="PS50404">
    <property type="entry name" value="GST_NTER"/>
    <property type="match status" value="1"/>
</dbReference>
<keyword evidence="5" id="KW-1185">Reference proteome</keyword>
<evidence type="ECO:0000259" key="2">
    <source>
        <dbReference type="PROSITE" id="PS50404"/>
    </source>
</evidence>
<dbReference type="Gene3D" id="3.40.30.10">
    <property type="entry name" value="Glutaredoxin"/>
    <property type="match status" value="1"/>
</dbReference>
<organism evidence="4 5">
    <name type="scientific">Pararhodobacter aggregans</name>
    <dbReference type="NCBI Taxonomy" id="404875"/>
    <lineage>
        <taxon>Bacteria</taxon>
        <taxon>Pseudomonadati</taxon>
        <taxon>Pseudomonadota</taxon>
        <taxon>Alphaproteobacteria</taxon>
        <taxon>Rhodobacterales</taxon>
        <taxon>Paracoccaceae</taxon>
        <taxon>Pararhodobacter</taxon>
    </lineage>
</organism>
<dbReference type="InterPro" id="IPR010987">
    <property type="entry name" value="Glutathione-S-Trfase_C-like"/>
</dbReference>